<comment type="caution">
    <text evidence="1">The sequence shown here is derived from an EMBL/GenBank/DDBJ whole genome shotgun (WGS) entry which is preliminary data.</text>
</comment>
<dbReference type="Proteomes" id="UP000789920">
    <property type="component" value="Unassembled WGS sequence"/>
</dbReference>
<reference evidence="1" key="1">
    <citation type="submission" date="2021-06" db="EMBL/GenBank/DDBJ databases">
        <authorList>
            <person name="Kallberg Y."/>
            <person name="Tangrot J."/>
            <person name="Rosling A."/>
        </authorList>
    </citation>
    <scope>NUCLEOTIDE SEQUENCE</scope>
    <source>
        <strain evidence="1">MA461A</strain>
    </source>
</reference>
<sequence>ISIDFILIINLIMEQQTDKEQMVNTTTKKEAKKEHDKYIGINDVMYNILEQKQFAYKASANALYRGLGSPYFSIAVPVISQCVTFVARELIKTLKKFIESYYIGEYRDGQNVICDETSEVIYGDTDSCLARLPKRILHCILEKYYGHLKYIELNNGLVKEYEELIFKMYDELTKEGSIFGKKVCDAFNAFNRDRGIKIVTLEYEKLLFDLTLNNKKRYAGYKFELQSNGDPPDYFFLEIFSGAKDYISRNAKLFNKRLIFDEMVTAFLTESDEFKKYTVMKWFSNIHVRGLPIVRHDANNSSKVMQQMTYSKLFDYREKTKFILDKKINNFDEFFEFFVNSCHDKNNWLLTCLEDASKKVIKLLTQKLEPRDLYIIENSVRFNPREISTSTIIEKIKHDIFKNSNYNIVNGKLILYEDMNMSKRHHFVNEINWNKKTSFELVDGDFYFKNLRLKYKGRAERKGNPSVITMINRLQQENKRVPSGRINTIVKCLPDSRT</sequence>
<dbReference type="EMBL" id="CAJVQC010056601">
    <property type="protein sequence ID" value="CAG8796640.1"/>
    <property type="molecule type" value="Genomic_DNA"/>
</dbReference>
<organism evidence="1 2">
    <name type="scientific">Racocetra persica</name>
    <dbReference type="NCBI Taxonomy" id="160502"/>
    <lineage>
        <taxon>Eukaryota</taxon>
        <taxon>Fungi</taxon>
        <taxon>Fungi incertae sedis</taxon>
        <taxon>Mucoromycota</taxon>
        <taxon>Glomeromycotina</taxon>
        <taxon>Glomeromycetes</taxon>
        <taxon>Diversisporales</taxon>
        <taxon>Gigasporaceae</taxon>
        <taxon>Racocetra</taxon>
    </lineage>
</organism>
<gene>
    <name evidence="1" type="ORF">RPERSI_LOCUS20201</name>
</gene>
<accession>A0ACA9RKG9</accession>
<keyword evidence="2" id="KW-1185">Reference proteome</keyword>
<protein>
    <submittedName>
        <fullName evidence="1">3518_t:CDS:1</fullName>
    </submittedName>
</protein>
<feature type="non-terminal residue" evidence="1">
    <location>
        <position position="1"/>
    </location>
</feature>
<feature type="non-terminal residue" evidence="1">
    <location>
        <position position="498"/>
    </location>
</feature>
<name>A0ACA9RKG9_9GLOM</name>
<evidence type="ECO:0000313" key="2">
    <source>
        <dbReference type="Proteomes" id="UP000789920"/>
    </source>
</evidence>
<proteinExistence type="predicted"/>
<evidence type="ECO:0000313" key="1">
    <source>
        <dbReference type="EMBL" id="CAG8796640.1"/>
    </source>
</evidence>